<evidence type="ECO:0000313" key="5">
    <source>
        <dbReference type="Proteomes" id="UP001165685"/>
    </source>
</evidence>
<name>A0ABT4TFH0_9ACTN</name>
<dbReference type="PANTHER" id="PTHR43037:SF1">
    <property type="entry name" value="BLL1128 PROTEIN"/>
    <property type="match status" value="1"/>
</dbReference>
<organism evidence="4 5">
    <name type="scientific">Nocardiopsis suaedae</name>
    <dbReference type="NCBI Taxonomy" id="3018444"/>
    <lineage>
        <taxon>Bacteria</taxon>
        <taxon>Bacillati</taxon>
        <taxon>Actinomycetota</taxon>
        <taxon>Actinomycetes</taxon>
        <taxon>Streptosporangiales</taxon>
        <taxon>Nocardiopsidaceae</taxon>
        <taxon>Nocardiopsis</taxon>
    </lineage>
</organism>
<dbReference type="InterPro" id="IPR029058">
    <property type="entry name" value="AB_hydrolase_fold"/>
</dbReference>
<proteinExistence type="predicted"/>
<reference evidence="4" key="1">
    <citation type="submission" date="2023-01" db="EMBL/GenBank/DDBJ databases">
        <title>Draft genome sequence of Nocardiopsis sp. LSu2-4 isolated from halophytes.</title>
        <authorList>
            <person name="Duangmal K."/>
            <person name="Chantavorakit T."/>
        </authorList>
    </citation>
    <scope>NUCLEOTIDE SEQUENCE</scope>
    <source>
        <strain evidence="4">LSu2-4</strain>
    </source>
</reference>
<gene>
    <name evidence="4" type="ORF">O4U47_01540</name>
</gene>
<dbReference type="PANTHER" id="PTHR43037">
    <property type="entry name" value="UNNAMED PRODUCT-RELATED"/>
    <property type="match status" value="1"/>
</dbReference>
<keyword evidence="5" id="KW-1185">Reference proteome</keyword>
<comment type="caution">
    <text evidence="4">The sequence shown here is derived from an EMBL/GenBank/DDBJ whole genome shotgun (WGS) entry which is preliminary data.</text>
</comment>
<dbReference type="Gene3D" id="3.40.50.1820">
    <property type="entry name" value="alpha/beta hydrolase"/>
    <property type="match status" value="1"/>
</dbReference>
<dbReference type="SUPFAM" id="SSF53474">
    <property type="entry name" value="alpha/beta-Hydrolases"/>
    <property type="match status" value="2"/>
</dbReference>
<dbReference type="InterPro" id="IPR050955">
    <property type="entry name" value="Plant_Biomass_Hydrol_Est"/>
</dbReference>
<evidence type="ECO:0000313" key="4">
    <source>
        <dbReference type="EMBL" id="MDA2803180.1"/>
    </source>
</evidence>
<accession>A0ABT4TFH0</accession>
<dbReference type="EMBL" id="JAQFWP010000002">
    <property type="protein sequence ID" value="MDA2803180.1"/>
    <property type="molecule type" value="Genomic_DNA"/>
</dbReference>
<evidence type="ECO:0000256" key="1">
    <source>
        <dbReference type="ARBA" id="ARBA00022729"/>
    </source>
</evidence>
<keyword evidence="2" id="KW-0378">Hydrolase</keyword>
<evidence type="ECO:0000256" key="3">
    <source>
        <dbReference type="SAM" id="SignalP"/>
    </source>
</evidence>
<protein>
    <submittedName>
        <fullName evidence="4">PHB depolymerase family esterase</fullName>
    </submittedName>
</protein>
<dbReference type="RefSeq" id="WP_270675386.1">
    <property type="nucleotide sequence ID" value="NZ_JAQFWP010000002.1"/>
</dbReference>
<dbReference type="InterPro" id="IPR010126">
    <property type="entry name" value="Esterase_phb"/>
</dbReference>
<keyword evidence="1 3" id="KW-0732">Signal</keyword>
<sequence>MTSPFRRFHRTVSRAARRFAAVAAAAVGAALLAGSPAQAAPPLEKVEGFANPGALDMYVHRPADLPDGAPVIVALHGCTQTAQEYADHSGLVELADQEGLLLVFAEQRTANNFNRCFNWFQGGDIARGRGEVASIRNMADHAAAEFGADADRVYATGLSAGGAMTTALLAAYPDAFQAGGVMAGLPYKCATSMIDAFTCMNPGKDKSPEEWARLAASGHPSWEGPWPRVAVWHGTADYTVVERNADELRDQWTAVHGLGQTPDRTSTLEPNGTRREEYLAGDGTVAVQVNRVPGMGHGTPVRPGSGPEECGQSGQYFPDTICSGRHLLRFFGLQE</sequence>
<feature type="signal peptide" evidence="3">
    <location>
        <begin position="1"/>
        <end position="39"/>
    </location>
</feature>
<dbReference type="Pfam" id="PF10503">
    <property type="entry name" value="Esterase_PHB"/>
    <property type="match status" value="1"/>
</dbReference>
<feature type="chain" id="PRO_5046625914" evidence="3">
    <location>
        <begin position="40"/>
        <end position="335"/>
    </location>
</feature>
<dbReference type="NCBIfam" id="TIGR01840">
    <property type="entry name" value="esterase_phb"/>
    <property type="match status" value="1"/>
</dbReference>
<evidence type="ECO:0000256" key="2">
    <source>
        <dbReference type="ARBA" id="ARBA00022801"/>
    </source>
</evidence>
<dbReference type="Proteomes" id="UP001165685">
    <property type="component" value="Unassembled WGS sequence"/>
</dbReference>